<dbReference type="InterPro" id="IPR052029">
    <property type="entry name" value="PpiD_chaperone"/>
</dbReference>
<dbReference type="Gene3D" id="3.10.50.40">
    <property type="match status" value="1"/>
</dbReference>
<evidence type="ECO:0000256" key="5">
    <source>
        <dbReference type="ARBA" id="ARBA00022989"/>
    </source>
</evidence>
<dbReference type="SUPFAM" id="SSF109998">
    <property type="entry name" value="Triger factor/SurA peptide-binding domain-like"/>
    <property type="match status" value="1"/>
</dbReference>
<accession>A0ABR9SB99</accession>
<comment type="similarity">
    <text evidence="8">Belongs to the PpiD chaperone family.</text>
</comment>
<dbReference type="Gene3D" id="1.10.4030.10">
    <property type="entry name" value="Porin chaperone SurA, peptide-binding domain"/>
    <property type="match status" value="1"/>
</dbReference>
<keyword evidence="15" id="KW-1185">Reference proteome</keyword>
<organism evidence="14 15">
    <name type="scientific">Ramlibacter aquaticus</name>
    <dbReference type="NCBI Taxonomy" id="2780094"/>
    <lineage>
        <taxon>Bacteria</taxon>
        <taxon>Pseudomonadati</taxon>
        <taxon>Pseudomonadota</taxon>
        <taxon>Betaproteobacteria</taxon>
        <taxon>Burkholderiales</taxon>
        <taxon>Comamonadaceae</taxon>
        <taxon>Ramlibacter</taxon>
    </lineage>
</organism>
<dbReference type="Pfam" id="PF13624">
    <property type="entry name" value="SurA_N_3"/>
    <property type="match status" value="1"/>
</dbReference>
<keyword evidence="3" id="KW-0997">Cell inner membrane</keyword>
<evidence type="ECO:0000256" key="1">
    <source>
        <dbReference type="ARBA" id="ARBA00004382"/>
    </source>
</evidence>
<dbReference type="PANTHER" id="PTHR47529">
    <property type="entry name" value="PEPTIDYL-PROLYL CIS-TRANS ISOMERASE D"/>
    <property type="match status" value="1"/>
</dbReference>
<protein>
    <recommendedName>
        <fullName evidence="9">Periplasmic chaperone PpiD</fullName>
    </recommendedName>
    <alternativeName>
        <fullName evidence="10">Periplasmic folding chaperone</fullName>
    </alternativeName>
</protein>
<evidence type="ECO:0000256" key="6">
    <source>
        <dbReference type="ARBA" id="ARBA00023136"/>
    </source>
</evidence>
<dbReference type="RefSeq" id="WP_193779164.1">
    <property type="nucleotide sequence ID" value="NZ_JADDOJ010000008.1"/>
</dbReference>
<dbReference type="Proteomes" id="UP000715965">
    <property type="component" value="Unassembled WGS sequence"/>
</dbReference>
<evidence type="ECO:0000256" key="4">
    <source>
        <dbReference type="ARBA" id="ARBA00022692"/>
    </source>
</evidence>
<evidence type="ECO:0000256" key="8">
    <source>
        <dbReference type="ARBA" id="ARBA00038408"/>
    </source>
</evidence>
<evidence type="ECO:0000256" key="10">
    <source>
        <dbReference type="ARBA" id="ARBA00042775"/>
    </source>
</evidence>
<name>A0ABR9SB99_9BURK</name>
<proteinExistence type="inferred from homology"/>
<evidence type="ECO:0000313" key="15">
    <source>
        <dbReference type="Proteomes" id="UP000715965"/>
    </source>
</evidence>
<keyword evidence="7" id="KW-0143">Chaperone</keyword>
<dbReference type="PROSITE" id="PS50198">
    <property type="entry name" value="PPIC_PPIASE_2"/>
    <property type="match status" value="1"/>
</dbReference>
<evidence type="ECO:0000259" key="13">
    <source>
        <dbReference type="PROSITE" id="PS50198"/>
    </source>
</evidence>
<keyword evidence="4 12" id="KW-0812">Transmembrane</keyword>
<keyword evidence="2" id="KW-1003">Cell membrane</keyword>
<comment type="subcellular location">
    <subcellularLocation>
        <location evidence="1">Cell inner membrane</location>
        <topology evidence="1">Single-pass type II membrane protein</topology>
        <orientation evidence="1">Periplasmic side</orientation>
    </subcellularLocation>
</comment>
<gene>
    <name evidence="14" type="ORF">IM725_03385</name>
</gene>
<sequence length="638" mass="70179">MFDFVRKHTKVMQILLFLLIFPSFVLVGINGYNRFREKGDAVATVDGQDILQGDWDATHKREIDSMRQRMPTIDPKLLDSPAAKYATLERMVRDRVVMAAASKDHLTASDARLARELQQNPTIAALRGPDGKLDVARYRQLVGAQGMSPQMFEESVRADISSRQVLAGVGGTSFTTAAQAAPTLNAYFERREVQVAQFDPAAYVARVNVSDADIEAYYKANPNQFQAPDQADIEYLVLDLDSQAKGIAVNEQDLKTYYDQNVAKTAAPQEERRASHILVAVAKNAPAAEREKAKARAEQIDAEAKKNPERFAELAKKNSDDKSNAANGGDLDWFTRGAMTKPFEDAVFAMKKGEVSGVVETDFGYHVIKLTDVKSPKPKTFEEMRPELEAQMRKQLAQKKFAESAETFSNTVYEQADSLKPAADKLKLDVRSANGVGRNPAPGATGALANPKFLAALFAPDSVNNKRNTEAVEVAPNTLASGRIVKYVPAHTRPLEEVKAQAREKLVALRAAEMARKDGQEKLAAWTANPASASLPAAVTLSRQDSQKQPQPVLEAALRADPAKLPAFSGVDLGAQGFAVLRVTKVVPRDPPAPAMAQEERDQYSRWWGTAENLAYYDLLKERFKAKILAPKPDGYKF</sequence>
<dbReference type="InterPro" id="IPR000297">
    <property type="entry name" value="PPIase_PpiC"/>
</dbReference>
<dbReference type="EMBL" id="JADDOJ010000008">
    <property type="protein sequence ID" value="MBE7939615.1"/>
    <property type="molecule type" value="Genomic_DNA"/>
</dbReference>
<dbReference type="PANTHER" id="PTHR47529:SF1">
    <property type="entry name" value="PERIPLASMIC CHAPERONE PPID"/>
    <property type="match status" value="1"/>
</dbReference>
<feature type="transmembrane region" description="Helical" evidence="12">
    <location>
        <begin position="12"/>
        <end position="32"/>
    </location>
</feature>
<evidence type="ECO:0000313" key="14">
    <source>
        <dbReference type="EMBL" id="MBE7939615.1"/>
    </source>
</evidence>
<comment type="caution">
    <text evidence="14">The sequence shown here is derived from an EMBL/GenBank/DDBJ whole genome shotgun (WGS) entry which is preliminary data.</text>
</comment>
<dbReference type="Pfam" id="PF13616">
    <property type="entry name" value="Rotamase_3"/>
    <property type="match status" value="1"/>
</dbReference>
<keyword evidence="6 12" id="KW-0472">Membrane</keyword>
<evidence type="ECO:0000256" key="12">
    <source>
        <dbReference type="SAM" id="Phobius"/>
    </source>
</evidence>
<evidence type="ECO:0000256" key="2">
    <source>
        <dbReference type="ARBA" id="ARBA00022475"/>
    </source>
</evidence>
<keyword evidence="5 12" id="KW-1133">Transmembrane helix</keyword>
<evidence type="ECO:0000256" key="9">
    <source>
        <dbReference type="ARBA" id="ARBA00040743"/>
    </source>
</evidence>
<evidence type="ECO:0000256" key="7">
    <source>
        <dbReference type="ARBA" id="ARBA00023186"/>
    </source>
</evidence>
<reference evidence="14 15" key="1">
    <citation type="submission" date="2020-10" db="EMBL/GenBank/DDBJ databases">
        <title>Draft genome of Ramlibacter aquaticus LMG 30558.</title>
        <authorList>
            <person name="Props R."/>
        </authorList>
    </citation>
    <scope>NUCLEOTIDE SEQUENCE [LARGE SCALE GENOMIC DNA]</scope>
    <source>
        <strain evidence="14 15">LMG 30558</strain>
    </source>
</reference>
<keyword evidence="11" id="KW-0413">Isomerase</keyword>
<dbReference type="InterPro" id="IPR027304">
    <property type="entry name" value="Trigger_fact/SurA_dom_sf"/>
</dbReference>
<keyword evidence="11" id="KW-0697">Rotamase</keyword>
<evidence type="ECO:0000256" key="11">
    <source>
        <dbReference type="PROSITE-ProRule" id="PRU00278"/>
    </source>
</evidence>
<feature type="domain" description="PpiC" evidence="13">
    <location>
        <begin position="269"/>
        <end position="372"/>
    </location>
</feature>
<evidence type="ECO:0000256" key="3">
    <source>
        <dbReference type="ARBA" id="ARBA00022519"/>
    </source>
</evidence>
<dbReference type="InterPro" id="IPR046357">
    <property type="entry name" value="PPIase_dom_sf"/>
</dbReference>
<dbReference type="SUPFAM" id="SSF54534">
    <property type="entry name" value="FKBP-like"/>
    <property type="match status" value="1"/>
</dbReference>